<evidence type="ECO:0000256" key="1">
    <source>
        <dbReference type="SAM" id="Phobius"/>
    </source>
</evidence>
<organism evidence="3 4">
    <name type="scientific">Candidatus Fimimonas gallinarum</name>
    <dbReference type="NCBI Taxonomy" id="2840821"/>
    <lineage>
        <taxon>Bacteria</taxon>
        <taxon>Pseudomonadati</taxon>
        <taxon>Myxococcota</taxon>
        <taxon>Myxococcia</taxon>
        <taxon>Myxococcales</taxon>
        <taxon>Cystobacterineae</taxon>
        <taxon>Myxococcaceae</taxon>
        <taxon>Myxococcaceae incertae sedis</taxon>
        <taxon>Candidatus Fimimonas</taxon>
    </lineage>
</organism>
<dbReference type="SUPFAM" id="SSF53187">
    <property type="entry name" value="Zn-dependent exopeptidases"/>
    <property type="match status" value="1"/>
</dbReference>
<evidence type="ECO:0000259" key="2">
    <source>
        <dbReference type="Pfam" id="PF04389"/>
    </source>
</evidence>
<proteinExistence type="predicted"/>
<protein>
    <submittedName>
        <fullName evidence="3">M28 family peptidase</fullName>
    </submittedName>
</protein>
<evidence type="ECO:0000313" key="3">
    <source>
        <dbReference type="EMBL" id="HIR65786.1"/>
    </source>
</evidence>
<reference evidence="3" key="1">
    <citation type="submission" date="2020-10" db="EMBL/GenBank/DDBJ databases">
        <authorList>
            <person name="Gilroy R."/>
        </authorList>
    </citation>
    <scope>NUCLEOTIDE SEQUENCE</scope>
    <source>
        <strain evidence="3">CHK121-14286</strain>
    </source>
</reference>
<dbReference type="InterPro" id="IPR007484">
    <property type="entry name" value="Peptidase_M28"/>
</dbReference>
<dbReference type="GO" id="GO:0008235">
    <property type="term" value="F:metalloexopeptidase activity"/>
    <property type="evidence" value="ECO:0007669"/>
    <property type="project" value="InterPro"/>
</dbReference>
<dbReference type="Gene3D" id="3.40.630.10">
    <property type="entry name" value="Zn peptidases"/>
    <property type="match status" value="1"/>
</dbReference>
<dbReference type="GO" id="GO:0006508">
    <property type="term" value="P:proteolysis"/>
    <property type="evidence" value="ECO:0007669"/>
    <property type="project" value="InterPro"/>
</dbReference>
<feature type="domain" description="Peptidase M28" evidence="2">
    <location>
        <begin position="70"/>
        <end position="261"/>
    </location>
</feature>
<dbReference type="Proteomes" id="UP000824200">
    <property type="component" value="Unassembled WGS sequence"/>
</dbReference>
<gene>
    <name evidence="3" type="ORF">IAC95_02740</name>
</gene>
<dbReference type="PANTHER" id="PTHR12147:SF26">
    <property type="entry name" value="PEPTIDASE M28 DOMAIN-CONTAINING PROTEIN"/>
    <property type="match status" value="1"/>
</dbReference>
<name>A0A9D1E3T3_9BACT</name>
<dbReference type="AlphaFoldDB" id="A0A9D1E3T3"/>
<keyword evidence="1" id="KW-0472">Membrane</keyword>
<dbReference type="Pfam" id="PF04389">
    <property type="entry name" value="Peptidase_M28"/>
    <property type="match status" value="1"/>
</dbReference>
<keyword evidence="1" id="KW-1133">Transmembrane helix</keyword>
<accession>A0A9D1E3T3</accession>
<evidence type="ECO:0000313" key="4">
    <source>
        <dbReference type="Proteomes" id="UP000824200"/>
    </source>
</evidence>
<dbReference type="EMBL" id="DVHL01000023">
    <property type="protein sequence ID" value="HIR65786.1"/>
    <property type="molecule type" value="Genomic_DNA"/>
</dbReference>
<reference evidence="3" key="2">
    <citation type="journal article" date="2021" name="PeerJ">
        <title>Extensive microbial diversity within the chicken gut microbiome revealed by metagenomics and culture.</title>
        <authorList>
            <person name="Gilroy R."/>
            <person name="Ravi A."/>
            <person name="Getino M."/>
            <person name="Pursley I."/>
            <person name="Horton D.L."/>
            <person name="Alikhan N.F."/>
            <person name="Baker D."/>
            <person name="Gharbi K."/>
            <person name="Hall N."/>
            <person name="Watson M."/>
            <person name="Adriaenssens E.M."/>
            <person name="Foster-Nyarko E."/>
            <person name="Jarju S."/>
            <person name="Secka A."/>
            <person name="Antonio M."/>
            <person name="Oren A."/>
            <person name="Chaudhuri R.R."/>
            <person name="La Ragione R."/>
            <person name="Hildebrand F."/>
            <person name="Pallen M.J."/>
        </authorList>
    </citation>
    <scope>NUCLEOTIDE SEQUENCE</scope>
    <source>
        <strain evidence="3">CHK121-14286</strain>
    </source>
</reference>
<comment type="caution">
    <text evidence="3">The sequence shown here is derived from an EMBL/GenBank/DDBJ whole genome shotgun (WGS) entry which is preliminary data.</text>
</comment>
<feature type="transmembrane region" description="Helical" evidence="1">
    <location>
        <begin position="312"/>
        <end position="333"/>
    </location>
</feature>
<keyword evidence="1" id="KW-0812">Transmembrane</keyword>
<dbReference type="InterPro" id="IPR045175">
    <property type="entry name" value="M28_fam"/>
</dbReference>
<dbReference type="PANTHER" id="PTHR12147">
    <property type="entry name" value="METALLOPEPTIDASE M28 FAMILY MEMBER"/>
    <property type="match status" value="1"/>
</dbReference>
<sequence length="383" mass="41668">MNDFVTKFPDRSSSISGENELKAVRYLKTKFDEVASQYGLQGYNSEILPYGTSENSVDGYNLEAVITASGNASDSSERIIIGAHYDSIGEGANDNAAGVTALYLTMKKVAENVGSLPCDVVFVAFGGEEMGLVGSSAYVNNMTAMEIGNTLLMINIDSIVSGDNLYVFCENKSTDIANLFLQNGSAVRLTEKPYAVGTYPIDIYGYGYYETVQNTDHTPFRLRGIPTACFFSGTFSANIWDYAESTNKDNNTMNTVGDTLEQLVAKHGNNVVTRINGVASTVADTLLSQQFLSVAQNARSQLMDNNVLFNIMWPKIAVLGAVVVTALFAVLHYRKLQKKSIMSDGGVNNRKIFSTPDAKDIFSFDEGGDKGKDSAEDIFTFKK</sequence>